<accession>A0A6H0A0N4</accession>
<protein>
    <submittedName>
        <fullName evidence="1">Uncharacterized protein</fullName>
    </submittedName>
</protein>
<name>A0A6H0A0N4_LYSSH</name>
<evidence type="ECO:0000313" key="1">
    <source>
        <dbReference type="EMBL" id="QIS31250.1"/>
    </source>
</evidence>
<dbReference type="AlphaFoldDB" id="A0A6H0A0N4"/>
<reference evidence="1" key="1">
    <citation type="submission" date="2020-02" db="EMBL/GenBank/DDBJ databases">
        <authorList>
            <person name="Hu X."/>
            <person name="Yuan Z."/>
            <person name="Cheng J."/>
            <person name="Geng P."/>
        </authorList>
    </citation>
    <scope>NUCLEOTIDE SEQUENCE</scope>
    <source>
        <strain evidence="1">SSII-1</strain>
        <plasmid evidence="1">pSSII-1</plasmid>
    </source>
</reference>
<keyword evidence="1" id="KW-0614">Plasmid</keyword>
<sequence>MGSIALNKLDNVIYTLDDWQKKLIGITAYCPVCDEVTKIKAEGSLARQTYFTHRKNSDCPTIKENHEKYALLPPSKRDEYNGKKIICWAKVNIHHLYSQCKEILQGKLKFNEFSEILDKANKKSIWFYTGLTNETLPYVLIVNYGVFPKIKGLRDAEVHYIFKKDAYSDDLFLKKRISHMFRITNQDIESIELNYTTINTTKSTAPYYLWKYVKEFMNTKSDID</sequence>
<organism evidence="1">
    <name type="scientific">Lysinibacillus sphaericus</name>
    <name type="common">Bacillus sphaericus</name>
    <dbReference type="NCBI Taxonomy" id="1421"/>
    <lineage>
        <taxon>Bacteria</taxon>
        <taxon>Bacillati</taxon>
        <taxon>Bacillota</taxon>
        <taxon>Bacilli</taxon>
        <taxon>Bacillales</taxon>
        <taxon>Bacillaceae</taxon>
        <taxon>Lysinibacillus</taxon>
    </lineage>
</organism>
<dbReference type="EMBL" id="MT075580">
    <property type="protein sequence ID" value="QIS31250.1"/>
    <property type="molecule type" value="Genomic_DNA"/>
</dbReference>
<dbReference type="RefSeq" id="WP_031417330.1">
    <property type="nucleotide sequence ID" value="NZ_CP064071.1"/>
</dbReference>
<proteinExistence type="predicted"/>
<geneLocation type="plasmid" evidence="1">
    <name>pSSII-1</name>
</geneLocation>